<sequence>MTQTDRRRPDGRPLNLARYRANALGGERLASGHGDHLSRDVW</sequence>
<protein>
    <submittedName>
        <fullName evidence="1">Uncharacterized protein</fullName>
    </submittedName>
</protein>
<organism evidence="1">
    <name type="scientific">uncultured Rubrobacteraceae bacterium</name>
    <dbReference type="NCBI Taxonomy" id="349277"/>
    <lineage>
        <taxon>Bacteria</taxon>
        <taxon>Bacillati</taxon>
        <taxon>Actinomycetota</taxon>
        <taxon>Rubrobacteria</taxon>
        <taxon>Rubrobacterales</taxon>
        <taxon>Rubrobacteraceae</taxon>
        <taxon>environmental samples</taxon>
    </lineage>
</organism>
<reference evidence="1" key="1">
    <citation type="submission" date="2020-02" db="EMBL/GenBank/DDBJ databases">
        <authorList>
            <person name="Meier V. D."/>
        </authorList>
    </citation>
    <scope>NUCLEOTIDE SEQUENCE</scope>
    <source>
        <strain evidence="1">AVDCRST_MAG14</strain>
    </source>
</reference>
<evidence type="ECO:0000313" key="1">
    <source>
        <dbReference type="EMBL" id="CAA9444864.1"/>
    </source>
</evidence>
<dbReference type="EMBL" id="CADCVG010000014">
    <property type="protein sequence ID" value="CAA9444864.1"/>
    <property type="molecule type" value="Genomic_DNA"/>
</dbReference>
<name>A0A6J4QHG1_9ACTN</name>
<gene>
    <name evidence="1" type="ORF">AVDCRST_MAG14-300</name>
</gene>
<dbReference type="AlphaFoldDB" id="A0A6J4QHG1"/>
<accession>A0A6J4QHG1</accession>
<proteinExistence type="predicted"/>